<reference evidence="4" key="1">
    <citation type="submission" date="2021-01" db="EMBL/GenBank/DDBJ databases">
        <authorList>
            <person name="Zahm M."/>
            <person name="Roques C."/>
            <person name="Cabau C."/>
            <person name="Klopp C."/>
            <person name="Donnadieu C."/>
            <person name="Jouanno E."/>
            <person name="Lampietro C."/>
            <person name="Louis A."/>
            <person name="Herpin A."/>
            <person name="Echchiki A."/>
            <person name="Berthelot C."/>
            <person name="Parey E."/>
            <person name="Roest-Crollius H."/>
            <person name="Braasch I."/>
            <person name="Postlethwait J."/>
            <person name="Bobe J."/>
            <person name="Montfort J."/>
            <person name="Bouchez O."/>
            <person name="Begum T."/>
            <person name="Mejri S."/>
            <person name="Adams A."/>
            <person name="Chen W.-J."/>
            <person name="Guiguen Y."/>
        </authorList>
    </citation>
    <scope>NUCLEOTIDE SEQUENCE</scope>
    <source>
        <strain evidence="4">YG-15Mar2019-1</strain>
        <tissue evidence="4">Brain</tissue>
    </source>
</reference>
<keyword evidence="2" id="KW-0472">Membrane</keyword>
<proteinExistence type="predicted"/>
<protein>
    <submittedName>
        <fullName evidence="4">Uncharacterized protein</fullName>
    </submittedName>
</protein>
<dbReference type="OrthoDB" id="9949034at2759"/>
<feature type="region of interest" description="Disordered" evidence="1">
    <location>
        <begin position="87"/>
        <end position="119"/>
    </location>
</feature>
<keyword evidence="5" id="KW-1185">Reference proteome</keyword>
<dbReference type="AlphaFoldDB" id="A0A9D3T4F4"/>
<keyword evidence="2" id="KW-0812">Transmembrane</keyword>
<feature type="chain" id="PRO_5039677512" evidence="3">
    <location>
        <begin position="29"/>
        <end position="119"/>
    </location>
</feature>
<dbReference type="Proteomes" id="UP001046870">
    <property type="component" value="Chromosome 19"/>
</dbReference>
<accession>A0A9D3T4F4</accession>
<feature type="signal peptide" evidence="3">
    <location>
        <begin position="1"/>
        <end position="28"/>
    </location>
</feature>
<feature type="region of interest" description="Disordered" evidence="1">
    <location>
        <begin position="28"/>
        <end position="52"/>
    </location>
</feature>
<feature type="transmembrane region" description="Helical" evidence="2">
    <location>
        <begin position="52"/>
        <end position="81"/>
    </location>
</feature>
<feature type="compositionally biased region" description="Low complexity" evidence="1">
    <location>
        <begin position="40"/>
        <end position="52"/>
    </location>
</feature>
<keyword evidence="3" id="KW-0732">Signal</keyword>
<evidence type="ECO:0000256" key="3">
    <source>
        <dbReference type="SAM" id="SignalP"/>
    </source>
</evidence>
<dbReference type="EMBL" id="JAFDVH010000019">
    <property type="protein sequence ID" value="KAG7460265.1"/>
    <property type="molecule type" value="Genomic_DNA"/>
</dbReference>
<evidence type="ECO:0000313" key="5">
    <source>
        <dbReference type="Proteomes" id="UP001046870"/>
    </source>
</evidence>
<evidence type="ECO:0000256" key="2">
    <source>
        <dbReference type="SAM" id="Phobius"/>
    </source>
</evidence>
<comment type="caution">
    <text evidence="4">The sequence shown here is derived from an EMBL/GenBank/DDBJ whole genome shotgun (WGS) entry which is preliminary data.</text>
</comment>
<organism evidence="4 5">
    <name type="scientific">Megalops atlanticus</name>
    <name type="common">Tarpon</name>
    <name type="synonym">Clupea gigantea</name>
    <dbReference type="NCBI Taxonomy" id="7932"/>
    <lineage>
        <taxon>Eukaryota</taxon>
        <taxon>Metazoa</taxon>
        <taxon>Chordata</taxon>
        <taxon>Craniata</taxon>
        <taxon>Vertebrata</taxon>
        <taxon>Euteleostomi</taxon>
        <taxon>Actinopterygii</taxon>
        <taxon>Neopterygii</taxon>
        <taxon>Teleostei</taxon>
        <taxon>Elopiformes</taxon>
        <taxon>Megalopidae</taxon>
        <taxon>Megalops</taxon>
    </lineage>
</organism>
<evidence type="ECO:0000313" key="4">
    <source>
        <dbReference type="EMBL" id="KAG7460265.1"/>
    </source>
</evidence>
<name>A0A9D3T4F4_MEGAT</name>
<gene>
    <name evidence="4" type="ORF">MATL_G00219690</name>
</gene>
<feature type="compositionally biased region" description="Polar residues" evidence="1">
    <location>
        <begin position="88"/>
        <end position="102"/>
    </location>
</feature>
<keyword evidence="2" id="KW-1133">Transmembrane helix</keyword>
<evidence type="ECO:0000256" key="1">
    <source>
        <dbReference type="SAM" id="MobiDB-lite"/>
    </source>
</evidence>
<sequence length="119" mass="12457">MAPCSQLRVPACLPGFLLLVMGTTTAQGENSTLPSVRAEATSSSNSTSAPGPNIAAIVAPSVILGLLAVVSVVLVVLFCVIRKKRQTEGTYRPSSEEQTGARSVQPPDALKLPKEERLI</sequence>